<dbReference type="GO" id="GO:0005886">
    <property type="term" value="C:plasma membrane"/>
    <property type="evidence" value="ECO:0007669"/>
    <property type="project" value="UniProtKB-SubCell"/>
</dbReference>
<dbReference type="AlphaFoldDB" id="A0A1H6G0M7"/>
<evidence type="ECO:0000313" key="9">
    <source>
        <dbReference type="EMBL" id="SEH15554.1"/>
    </source>
</evidence>
<protein>
    <submittedName>
        <fullName evidence="9">FtsX-like permease family protein</fullName>
    </submittedName>
</protein>
<feature type="domain" description="ABC3 transporter permease C-terminal" evidence="8">
    <location>
        <begin position="260"/>
        <end position="374"/>
    </location>
</feature>
<dbReference type="Pfam" id="PF02687">
    <property type="entry name" value="FtsX"/>
    <property type="match status" value="2"/>
</dbReference>
<evidence type="ECO:0000256" key="3">
    <source>
        <dbReference type="ARBA" id="ARBA00022692"/>
    </source>
</evidence>
<organism evidence="9 10">
    <name type="scientific">Thermoleophilum album</name>
    <dbReference type="NCBI Taxonomy" id="29539"/>
    <lineage>
        <taxon>Bacteria</taxon>
        <taxon>Bacillati</taxon>
        <taxon>Actinomycetota</taxon>
        <taxon>Thermoleophilia</taxon>
        <taxon>Thermoleophilales</taxon>
        <taxon>Thermoleophilaceae</taxon>
        <taxon>Thermoleophilum</taxon>
    </lineage>
</organism>
<dbReference type="STRING" id="29539.SAMN02745716_1991"/>
<evidence type="ECO:0000256" key="1">
    <source>
        <dbReference type="ARBA" id="ARBA00004651"/>
    </source>
</evidence>
<feature type="transmembrane region" description="Helical" evidence="7">
    <location>
        <begin position="685"/>
        <end position="709"/>
    </location>
</feature>
<feature type="transmembrane region" description="Helical" evidence="7">
    <location>
        <begin position="351"/>
        <end position="371"/>
    </location>
</feature>
<dbReference type="OrthoDB" id="3510866at2"/>
<name>A0A1H6G0M7_THEAL</name>
<feature type="transmembrane region" description="Helical" evidence="7">
    <location>
        <begin position="32"/>
        <end position="55"/>
    </location>
</feature>
<proteinExistence type="inferred from homology"/>
<feature type="transmembrane region" description="Helical" evidence="7">
    <location>
        <begin position="729"/>
        <end position="752"/>
    </location>
</feature>
<dbReference type="PANTHER" id="PTHR30572:SF4">
    <property type="entry name" value="ABC TRANSPORTER PERMEASE YTRF"/>
    <property type="match status" value="1"/>
</dbReference>
<gene>
    <name evidence="9" type="ORF">SAMN02745716_1991</name>
</gene>
<keyword evidence="5 7" id="KW-0472">Membrane</keyword>
<evidence type="ECO:0000259" key="8">
    <source>
        <dbReference type="Pfam" id="PF02687"/>
    </source>
</evidence>
<keyword evidence="2" id="KW-1003">Cell membrane</keyword>
<evidence type="ECO:0000256" key="7">
    <source>
        <dbReference type="SAM" id="Phobius"/>
    </source>
</evidence>
<evidence type="ECO:0000313" key="10">
    <source>
        <dbReference type="Proteomes" id="UP000222056"/>
    </source>
</evidence>
<evidence type="ECO:0000256" key="6">
    <source>
        <dbReference type="ARBA" id="ARBA00038076"/>
    </source>
</evidence>
<keyword evidence="3 7" id="KW-0812">Transmembrane</keyword>
<dbReference type="RefSeq" id="WP_093118625.1">
    <property type="nucleotide sequence ID" value="NZ_FNWJ01000002.1"/>
</dbReference>
<feature type="transmembrane region" description="Helical" evidence="7">
    <location>
        <begin position="255"/>
        <end position="275"/>
    </location>
</feature>
<feature type="transmembrane region" description="Helical" evidence="7">
    <location>
        <begin position="424"/>
        <end position="444"/>
    </location>
</feature>
<dbReference type="PANTHER" id="PTHR30572">
    <property type="entry name" value="MEMBRANE COMPONENT OF TRANSPORTER-RELATED"/>
    <property type="match status" value="1"/>
</dbReference>
<comment type="subcellular location">
    <subcellularLocation>
        <location evidence="1">Cell membrane</location>
        <topology evidence="1">Multi-pass membrane protein</topology>
    </subcellularLocation>
</comment>
<feature type="transmembrane region" description="Helical" evidence="7">
    <location>
        <begin position="309"/>
        <end position="331"/>
    </location>
</feature>
<accession>A0A1H6G0M7</accession>
<evidence type="ECO:0000256" key="5">
    <source>
        <dbReference type="ARBA" id="ARBA00023136"/>
    </source>
</evidence>
<keyword evidence="4 7" id="KW-1133">Transmembrane helix</keyword>
<dbReference type="GO" id="GO:0022857">
    <property type="term" value="F:transmembrane transporter activity"/>
    <property type="evidence" value="ECO:0007669"/>
    <property type="project" value="TreeGrafter"/>
</dbReference>
<dbReference type="InterPro" id="IPR050250">
    <property type="entry name" value="Macrolide_Exporter_MacB"/>
</dbReference>
<keyword evidence="10" id="KW-1185">Reference proteome</keyword>
<dbReference type="InterPro" id="IPR003838">
    <property type="entry name" value="ABC3_permease_C"/>
</dbReference>
<feature type="transmembrane region" description="Helical" evidence="7">
    <location>
        <begin position="641"/>
        <end position="665"/>
    </location>
</feature>
<dbReference type="Proteomes" id="UP000222056">
    <property type="component" value="Unassembled WGS sequence"/>
</dbReference>
<dbReference type="EMBL" id="FNWJ01000002">
    <property type="protein sequence ID" value="SEH15554.1"/>
    <property type="molecule type" value="Genomic_DNA"/>
</dbReference>
<evidence type="ECO:0000256" key="4">
    <source>
        <dbReference type="ARBA" id="ARBA00022989"/>
    </source>
</evidence>
<sequence>MRIASRAQAIGAALRTQTLLLRSVLREAPAQLLLTGAVVALAAGVLTVAIALFAIGRDPLERARRAAGDPTVLVSGPRSAVEQARRLPGVAAAGPLQAQRPLLVAAPDSRVEVVARTWPRHTTVDRPLLESGRAPRPHALAEIVVERTFARAVGLRTGQVVRLGRHRALIVGIAASVSRPPYSATRDGLVWAPARFFAGANRAQEAVAALRLRRTDAAAVRRYRARVRALAPEARVETIDAIASDYAQLTRLETVVAQTFALLGLVAACFVIATASSGRALSRMHEIGLLRALGVGPRQAASRHLLENLTVAVPAAVIGSLLGLLAATPLLRPFAELFGDALAPRPNLSAAVFSTLIALAAVVVATIPAVVRALTVRTASALVLGRPRGPAGRRSRLAGAALRAGLPPTLALGLAEAFARRPRAWLCVGTVAFAVAMLVALASMERTYARLLADPARDGRPWDVRVEPPTAAGALREAASDARVRVMTQATLSRLPARVAGEPAVVRVVEGAWREMQPAIARGRALRAAGEALVGRRLLERLGVAPGDRVTVAVGGRRLLVRFVGRYVEPLDRAMTLWLAAPTLRAGGVATPRPEALLLRLSDPGRDRVFAAALERRTEQGVRIRVARDIWREERASARRVVYSLDAVLLGIAVANVLCAFLLAVQERARNLALLKVLGVTPRQLAAIVAVGAGALGALAFALGVPLGWKIFETVVVVLNPHDGADVSAWAPPWAVALLLPTSVLLAACAALPPARRAARLKPARTLRSE</sequence>
<reference evidence="10" key="1">
    <citation type="submission" date="2016-10" db="EMBL/GenBank/DDBJ databases">
        <authorList>
            <person name="Varghese N."/>
            <person name="Submissions S."/>
        </authorList>
    </citation>
    <scope>NUCLEOTIDE SEQUENCE [LARGE SCALE GENOMIC DNA]</scope>
    <source>
        <strain evidence="10">ATCC 35263</strain>
    </source>
</reference>
<comment type="similarity">
    <text evidence="6">Belongs to the ABC-4 integral membrane protein family.</text>
</comment>
<evidence type="ECO:0000256" key="2">
    <source>
        <dbReference type="ARBA" id="ARBA00022475"/>
    </source>
</evidence>
<feature type="domain" description="ABC3 transporter permease C-terminal" evidence="8">
    <location>
        <begin position="648"/>
        <end position="763"/>
    </location>
</feature>